<dbReference type="EMBL" id="CAJJDP010000089">
    <property type="protein sequence ID" value="CAD8187432.1"/>
    <property type="molecule type" value="Genomic_DNA"/>
</dbReference>
<keyword evidence="1" id="KW-1133">Transmembrane helix</keyword>
<dbReference type="OMA" id="HYIMTTI"/>
<keyword evidence="1" id="KW-0472">Membrane</keyword>
<comment type="caution">
    <text evidence="2">The sequence shown here is derived from an EMBL/GenBank/DDBJ whole genome shotgun (WGS) entry which is preliminary data.</text>
</comment>
<evidence type="ECO:0000313" key="3">
    <source>
        <dbReference type="Proteomes" id="UP000683925"/>
    </source>
</evidence>
<keyword evidence="1" id="KW-0812">Transmembrane</keyword>
<feature type="transmembrane region" description="Helical" evidence="1">
    <location>
        <begin position="31"/>
        <end position="51"/>
    </location>
</feature>
<dbReference type="OrthoDB" id="291192at2759"/>
<evidence type="ECO:0000256" key="1">
    <source>
        <dbReference type="SAM" id="Phobius"/>
    </source>
</evidence>
<reference evidence="2" key="1">
    <citation type="submission" date="2021-01" db="EMBL/GenBank/DDBJ databases">
        <authorList>
            <consortium name="Genoscope - CEA"/>
            <person name="William W."/>
        </authorList>
    </citation>
    <scope>NUCLEOTIDE SEQUENCE</scope>
</reference>
<accession>A0A8S1WFH2</accession>
<dbReference type="Proteomes" id="UP000683925">
    <property type="component" value="Unassembled WGS sequence"/>
</dbReference>
<sequence>MIKLEQIYPNQFIDYYCLKIAPIRRQQEQTYGIIVISSMILNIQYIFFIIFRSLMKQQTQSHQHKDDDYFIKQSEQRLNQIHYIMTTIENKEKYARGKGRDLTSLKKRKKAFQSLEQKFKDHEKTFKSRFINDGSQSNRKFNHILTEASSFCQEIIPNISRIKTVDQHRGLDFLAIKKNYKEQSELNVEAWQTDQRYLKIKEELIQMQQDAKLPDYCKFCLINNKETLKRMNRSNQEVKETRLLFNLKDKYPPEKLKVCMEKILRKYQRLKQNQVLVPNGVGWKLLTIKSKIPQNEDDVLIKEHLLERKQPSRKTQLLKAKIQFVKQLNEEKKRMAVYEESVSQNQAIQQFKKRIFNNNSEPNLGIQQQREYIQNEFEEYKKRLEKFKETAKNDLYQLSHLHKKNYGMSLESRVMSS</sequence>
<protein>
    <submittedName>
        <fullName evidence="2">Uncharacterized protein</fullName>
    </submittedName>
</protein>
<gene>
    <name evidence="2" type="ORF">POCTA_138.1.T0900089</name>
</gene>
<organism evidence="2 3">
    <name type="scientific">Paramecium octaurelia</name>
    <dbReference type="NCBI Taxonomy" id="43137"/>
    <lineage>
        <taxon>Eukaryota</taxon>
        <taxon>Sar</taxon>
        <taxon>Alveolata</taxon>
        <taxon>Ciliophora</taxon>
        <taxon>Intramacronucleata</taxon>
        <taxon>Oligohymenophorea</taxon>
        <taxon>Peniculida</taxon>
        <taxon>Parameciidae</taxon>
        <taxon>Paramecium</taxon>
    </lineage>
</organism>
<dbReference type="AlphaFoldDB" id="A0A8S1WFH2"/>
<name>A0A8S1WFH2_PAROT</name>
<proteinExistence type="predicted"/>
<keyword evidence="3" id="KW-1185">Reference proteome</keyword>
<evidence type="ECO:0000313" key="2">
    <source>
        <dbReference type="EMBL" id="CAD8187432.1"/>
    </source>
</evidence>